<dbReference type="AlphaFoldDB" id="A0A0D2QLY8"/>
<name>A0A0D2QLY8_GOSRA</name>
<keyword evidence="2" id="KW-1185">Reference proteome</keyword>
<sequence>MRVGTIIAKKIVRMLTSRDIYDIAALCSRKERFFFKACGFRDDILGSTMMMYSRTVSSTCFEGERMVKQAG</sequence>
<gene>
    <name evidence="1" type="ORF">B456_007G054900</name>
</gene>
<reference evidence="1 2" key="1">
    <citation type="journal article" date="2012" name="Nature">
        <title>Repeated polyploidization of Gossypium genomes and the evolution of spinnable cotton fibres.</title>
        <authorList>
            <person name="Paterson A.H."/>
            <person name="Wendel J.F."/>
            <person name="Gundlach H."/>
            <person name="Guo H."/>
            <person name="Jenkins J."/>
            <person name="Jin D."/>
            <person name="Llewellyn D."/>
            <person name="Showmaker K.C."/>
            <person name="Shu S."/>
            <person name="Udall J."/>
            <person name="Yoo M.J."/>
            <person name="Byers R."/>
            <person name="Chen W."/>
            <person name="Doron-Faigenboim A."/>
            <person name="Duke M.V."/>
            <person name="Gong L."/>
            <person name="Grimwood J."/>
            <person name="Grover C."/>
            <person name="Grupp K."/>
            <person name="Hu G."/>
            <person name="Lee T.H."/>
            <person name="Li J."/>
            <person name="Lin L."/>
            <person name="Liu T."/>
            <person name="Marler B.S."/>
            <person name="Page J.T."/>
            <person name="Roberts A.W."/>
            <person name="Romanel E."/>
            <person name="Sanders W.S."/>
            <person name="Szadkowski E."/>
            <person name="Tan X."/>
            <person name="Tang H."/>
            <person name="Xu C."/>
            <person name="Wang J."/>
            <person name="Wang Z."/>
            <person name="Zhang D."/>
            <person name="Zhang L."/>
            <person name="Ashrafi H."/>
            <person name="Bedon F."/>
            <person name="Bowers J.E."/>
            <person name="Brubaker C.L."/>
            <person name="Chee P.W."/>
            <person name="Das S."/>
            <person name="Gingle A.R."/>
            <person name="Haigler C.H."/>
            <person name="Harker D."/>
            <person name="Hoffmann L.V."/>
            <person name="Hovav R."/>
            <person name="Jones D.C."/>
            <person name="Lemke C."/>
            <person name="Mansoor S."/>
            <person name="ur Rahman M."/>
            <person name="Rainville L.N."/>
            <person name="Rambani A."/>
            <person name="Reddy U.K."/>
            <person name="Rong J.K."/>
            <person name="Saranga Y."/>
            <person name="Scheffler B.E."/>
            <person name="Scheffler J.A."/>
            <person name="Stelly D.M."/>
            <person name="Triplett B.A."/>
            <person name="Van Deynze A."/>
            <person name="Vaslin M.F."/>
            <person name="Waghmare V.N."/>
            <person name="Walford S.A."/>
            <person name="Wright R.J."/>
            <person name="Zaki E.A."/>
            <person name="Zhang T."/>
            <person name="Dennis E.S."/>
            <person name="Mayer K.F."/>
            <person name="Peterson D.G."/>
            <person name="Rokhsar D.S."/>
            <person name="Wang X."/>
            <person name="Schmutz J."/>
        </authorList>
    </citation>
    <scope>NUCLEOTIDE SEQUENCE [LARGE SCALE GENOMIC DNA]</scope>
</reference>
<evidence type="ECO:0000313" key="2">
    <source>
        <dbReference type="Proteomes" id="UP000032304"/>
    </source>
</evidence>
<proteinExistence type="predicted"/>
<dbReference type="GO" id="GO:0006048">
    <property type="term" value="P:UDP-N-acetylglucosamine biosynthetic process"/>
    <property type="evidence" value="ECO:0007669"/>
    <property type="project" value="UniProtKB-UniPathway"/>
</dbReference>
<evidence type="ECO:0000313" key="1">
    <source>
        <dbReference type="EMBL" id="KJB40268.1"/>
    </source>
</evidence>
<dbReference type="Proteomes" id="UP000032304">
    <property type="component" value="Chromosome 7"/>
</dbReference>
<organism evidence="1 2">
    <name type="scientific">Gossypium raimondii</name>
    <name type="common">Peruvian cotton</name>
    <name type="synonym">Gossypium klotzschianum subsp. raimondii</name>
    <dbReference type="NCBI Taxonomy" id="29730"/>
    <lineage>
        <taxon>Eukaryota</taxon>
        <taxon>Viridiplantae</taxon>
        <taxon>Streptophyta</taxon>
        <taxon>Embryophyta</taxon>
        <taxon>Tracheophyta</taxon>
        <taxon>Spermatophyta</taxon>
        <taxon>Magnoliopsida</taxon>
        <taxon>eudicotyledons</taxon>
        <taxon>Gunneridae</taxon>
        <taxon>Pentapetalae</taxon>
        <taxon>rosids</taxon>
        <taxon>malvids</taxon>
        <taxon>Malvales</taxon>
        <taxon>Malvaceae</taxon>
        <taxon>Malvoideae</taxon>
        <taxon>Gossypium</taxon>
    </lineage>
</organism>
<dbReference type="UniPathway" id="UPA00113">
    <property type="reaction ID" value="UER00529"/>
</dbReference>
<dbReference type="EMBL" id="CM001746">
    <property type="protein sequence ID" value="KJB40268.1"/>
    <property type="molecule type" value="Genomic_DNA"/>
</dbReference>
<accession>A0A0D2QLY8</accession>
<dbReference type="OMA" id="CFEGERM"/>
<dbReference type="Gramene" id="KJB40268">
    <property type="protein sequence ID" value="KJB40268"/>
    <property type="gene ID" value="B456_007G054900"/>
</dbReference>
<dbReference type="STRING" id="29730.A0A0D2QLY8"/>
<protein>
    <submittedName>
        <fullName evidence="1">Uncharacterized protein</fullName>
    </submittedName>
</protein>